<evidence type="ECO:0000256" key="3">
    <source>
        <dbReference type="ARBA" id="ARBA00023242"/>
    </source>
</evidence>
<dbReference type="CDD" id="cd00067">
    <property type="entry name" value="GAL4"/>
    <property type="match status" value="1"/>
</dbReference>
<evidence type="ECO:0000256" key="2">
    <source>
        <dbReference type="ARBA" id="ARBA00022723"/>
    </source>
</evidence>
<dbReference type="SMART" id="SM00066">
    <property type="entry name" value="GAL4"/>
    <property type="match status" value="1"/>
</dbReference>
<protein>
    <submittedName>
        <fullName evidence="6">Putative transcription factor</fullName>
    </submittedName>
</protein>
<dbReference type="InterPro" id="IPR001138">
    <property type="entry name" value="Zn2Cys6_DnaBD"/>
</dbReference>
<dbReference type="GO" id="GO:0006351">
    <property type="term" value="P:DNA-templated transcription"/>
    <property type="evidence" value="ECO:0007669"/>
    <property type="project" value="InterPro"/>
</dbReference>
<dbReference type="SUPFAM" id="SSF57701">
    <property type="entry name" value="Zn2/Cys6 DNA-binding domain"/>
    <property type="match status" value="1"/>
</dbReference>
<dbReference type="Pfam" id="PF00172">
    <property type="entry name" value="Zn_clus"/>
    <property type="match status" value="1"/>
</dbReference>
<comment type="subcellular location">
    <subcellularLocation>
        <location evidence="1">Nucleus</location>
    </subcellularLocation>
</comment>
<dbReference type="EMBL" id="MG777475">
    <property type="protein sequence ID" value="AUW30815.1"/>
    <property type="molecule type" value="Genomic_DNA"/>
</dbReference>
<dbReference type="InterPro" id="IPR036864">
    <property type="entry name" value="Zn2-C6_fun-type_DNA-bd_sf"/>
</dbReference>
<dbReference type="PANTHER" id="PTHR31001:SF40">
    <property type="entry name" value="ZN(II)2CYS6 TRANSCRIPTION FACTOR (EUROFUNG)"/>
    <property type="match status" value="1"/>
</dbReference>
<dbReference type="CDD" id="cd12148">
    <property type="entry name" value="fungal_TF_MHR"/>
    <property type="match status" value="1"/>
</dbReference>
<dbReference type="GO" id="GO:0005634">
    <property type="term" value="C:nucleus"/>
    <property type="evidence" value="ECO:0007669"/>
    <property type="project" value="UniProtKB-SubCell"/>
</dbReference>
<reference evidence="6" key="1">
    <citation type="submission" date="2017-12" db="EMBL/GenBank/DDBJ databases">
        <title>Genome Sequencing Reveals a Rich Biosynthetic Potential.</title>
        <authorList>
            <person name="Bertrand R.L."/>
            <person name="Abdel-Hameed M.E."/>
            <person name="Sorensen J.L."/>
        </authorList>
    </citation>
    <scope>NUCLEOTIDE SEQUENCE</scope>
</reference>
<evidence type="ECO:0000259" key="5">
    <source>
        <dbReference type="PROSITE" id="PS50048"/>
    </source>
</evidence>
<keyword evidence="3" id="KW-0539">Nucleus</keyword>
<feature type="compositionally biased region" description="Polar residues" evidence="4">
    <location>
        <begin position="85"/>
        <end position="97"/>
    </location>
</feature>
<dbReference type="GO" id="GO:0003677">
    <property type="term" value="F:DNA binding"/>
    <property type="evidence" value="ECO:0007669"/>
    <property type="project" value="InterPro"/>
</dbReference>
<dbReference type="PROSITE" id="PS00463">
    <property type="entry name" value="ZN2_CY6_FUNGAL_1"/>
    <property type="match status" value="1"/>
</dbReference>
<dbReference type="AlphaFoldDB" id="A0A2K9YDN3"/>
<dbReference type="GO" id="GO:0008270">
    <property type="term" value="F:zinc ion binding"/>
    <property type="evidence" value="ECO:0007669"/>
    <property type="project" value="InterPro"/>
</dbReference>
<dbReference type="PROSITE" id="PS50048">
    <property type="entry name" value="ZN2_CY6_FUNGAL_2"/>
    <property type="match status" value="1"/>
</dbReference>
<dbReference type="GO" id="GO:0000981">
    <property type="term" value="F:DNA-binding transcription factor activity, RNA polymerase II-specific"/>
    <property type="evidence" value="ECO:0007669"/>
    <property type="project" value="InterPro"/>
</dbReference>
<sequence length="719" mass="80726">MGGSNGNHMSSEQSQYTHRGRAIKSCLECRRRKMRCSRSQPCQNCSRFSRACVYLPYPDWPSSPLPGGLDSSSSRSNKKHEGQTHAPTRTNPQQFRDQPSPLNLSESELELDLHVKPGESYNIAPDDAGEIGIEIGRLKITDKFGPVFRPQLARRVASALAQHNELSPPYSPQSALDSSHDDLSYYSQINKGFHQSSQGRTLQPPSGLLLSPTQCSHEWGNYFPSRNEIHILYHQYFLAVDPLAHLVHKPSFDQECYSLSASSQNMDSTPAPFKALLLSICLAAAVSLSPTQSQLELGIAKQNELVAKLKLAAENALVNANYLKTDKLQTLQAFTIYMIPQCRAEVSGSHIALLSALIQLAKGAHLHLQLDGPSISPVERQIRRLLWHQICFLDLRIAEIIGSQPIIQDNTLDTPLPLNVDDEALGTSHDQLPLTSRWTDVTFTLLRYECYLVHRLILEKTKEVENNMTNLDSVRRLVDRHKAAIEQKYLNHLDESIPIQHYAKVVGRLLTSVFNAILLPGQLHDEEVMSCQRDIQDTLIFSSLAICESAMMLDTAPHFAPWSWYAGAYQGYCTSIILLLEVYQNPKMPRADRIGLVLDHIYGPPSVSTRERNRDILRALAKYLQRHLDLYQMQPLPLPAQSSAANSVIDSPLNFAMMDPSQRINDWQAEMGYDQNYGQDVIPSAVGDWWNYPAQYALPEHPSSREMWAADFGLNAGTD</sequence>
<evidence type="ECO:0000256" key="1">
    <source>
        <dbReference type="ARBA" id="ARBA00004123"/>
    </source>
</evidence>
<dbReference type="InterPro" id="IPR050613">
    <property type="entry name" value="Sec_Metabolite_Reg"/>
</dbReference>
<feature type="compositionally biased region" description="Low complexity" evidence="4">
    <location>
        <begin position="65"/>
        <end position="75"/>
    </location>
</feature>
<dbReference type="Gene3D" id="4.10.240.10">
    <property type="entry name" value="Zn(2)-C6 fungal-type DNA-binding domain"/>
    <property type="match status" value="1"/>
</dbReference>
<dbReference type="SMART" id="SM00906">
    <property type="entry name" value="Fungal_trans"/>
    <property type="match status" value="1"/>
</dbReference>
<evidence type="ECO:0000256" key="4">
    <source>
        <dbReference type="SAM" id="MobiDB-lite"/>
    </source>
</evidence>
<dbReference type="InterPro" id="IPR007219">
    <property type="entry name" value="XnlR_reg_dom"/>
</dbReference>
<proteinExistence type="predicted"/>
<evidence type="ECO:0000313" key="6">
    <source>
        <dbReference type="EMBL" id="AUW30815.1"/>
    </source>
</evidence>
<feature type="region of interest" description="Disordered" evidence="4">
    <location>
        <begin position="64"/>
        <end position="101"/>
    </location>
</feature>
<dbReference type="PANTHER" id="PTHR31001">
    <property type="entry name" value="UNCHARACTERIZED TRANSCRIPTIONAL REGULATORY PROTEIN"/>
    <property type="match status" value="1"/>
</dbReference>
<accession>A0A2K9YDN3</accession>
<name>A0A2K9YDN3_CLAUC</name>
<dbReference type="Pfam" id="PF04082">
    <property type="entry name" value="Fungal_trans"/>
    <property type="match status" value="1"/>
</dbReference>
<organism evidence="6">
    <name type="scientific">Cladonia uncialis subsp. uncialis</name>
    <dbReference type="NCBI Taxonomy" id="180999"/>
    <lineage>
        <taxon>Eukaryota</taxon>
        <taxon>Fungi</taxon>
        <taxon>Dikarya</taxon>
        <taxon>Ascomycota</taxon>
        <taxon>Pezizomycotina</taxon>
        <taxon>Lecanoromycetes</taxon>
        <taxon>OSLEUM clade</taxon>
        <taxon>Lecanoromycetidae</taxon>
        <taxon>Lecanorales</taxon>
        <taxon>Lecanorineae</taxon>
        <taxon>Cladoniaceae</taxon>
        <taxon>Cladonia</taxon>
    </lineage>
</organism>
<feature type="domain" description="Zn(2)-C6 fungal-type" evidence="5">
    <location>
        <begin position="25"/>
        <end position="54"/>
    </location>
</feature>
<keyword evidence="2" id="KW-0479">Metal-binding</keyword>